<keyword evidence="2" id="KW-1185">Reference proteome</keyword>
<dbReference type="EMBL" id="JACHIT010000003">
    <property type="protein sequence ID" value="MBB5918954.1"/>
    <property type="molecule type" value="Genomic_DNA"/>
</dbReference>
<accession>A0A7W9PML9</accession>
<gene>
    <name evidence="1" type="ORF">BJY24_007887</name>
</gene>
<comment type="caution">
    <text evidence="1">The sequence shown here is derived from an EMBL/GenBank/DDBJ whole genome shotgun (WGS) entry which is preliminary data.</text>
</comment>
<dbReference type="RefSeq" id="WP_040751679.1">
    <property type="nucleotide sequence ID" value="NZ_JACHIT010000003.1"/>
</dbReference>
<sequence>MREIYTTSRGTRIALGDRFQDVARADARTLLVVAIGEPYADWKGVRRCPIDYRIVAQVGKAKCSAAVKTIDAERLADRKLFARIASGGGGEA</sequence>
<organism evidence="1 2">
    <name type="scientific">Nocardia transvalensis</name>
    <dbReference type="NCBI Taxonomy" id="37333"/>
    <lineage>
        <taxon>Bacteria</taxon>
        <taxon>Bacillati</taxon>
        <taxon>Actinomycetota</taxon>
        <taxon>Actinomycetes</taxon>
        <taxon>Mycobacteriales</taxon>
        <taxon>Nocardiaceae</taxon>
        <taxon>Nocardia</taxon>
    </lineage>
</organism>
<reference evidence="1 2" key="1">
    <citation type="submission" date="2020-08" db="EMBL/GenBank/DDBJ databases">
        <title>Sequencing the genomes of 1000 actinobacteria strains.</title>
        <authorList>
            <person name="Klenk H.-P."/>
        </authorList>
    </citation>
    <scope>NUCLEOTIDE SEQUENCE [LARGE SCALE GENOMIC DNA]</scope>
    <source>
        <strain evidence="1 2">DSM 43582</strain>
    </source>
</reference>
<name>A0A7W9PML9_9NOCA</name>
<dbReference type="Proteomes" id="UP000540412">
    <property type="component" value="Unassembled WGS sequence"/>
</dbReference>
<protein>
    <submittedName>
        <fullName evidence="1">Uncharacterized protein</fullName>
    </submittedName>
</protein>
<evidence type="ECO:0000313" key="1">
    <source>
        <dbReference type="EMBL" id="MBB5918954.1"/>
    </source>
</evidence>
<evidence type="ECO:0000313" key="2">
    <source>
        <dbReference type="Proteomes" id="UP000540412"/>
    </source>
</evidence>
<dbReference type="AlphaFoldDB" id="A0A7W9PML9"/>
<proteinExistence type="predicted"/>